<keyword evidence="1" id="KW-0472">Membrane</keyword>
<dbReference type="AlphaFoldDB" id="A0A2T2WHE1"/>
<dbReference type="GO" id="GO:0004175">
    <property type="term" value="F:endopeptidase activity"/>
    <property type="evidence" value="ECO:0007669"/>
    <property type="project" value="UniProtKB-ARBA"/>
</dbReference>
<keyword evidence="3" id="KW-0645">Protease</keyword>
<dbReference type="GO" id="GO:0080120">
    <property type="term" value="P:CAAX-box protein maturation"/>
    <property type="evidence" value="ECO:0007669"/>
    <property type="project" value="UniProtKB-ARBA"/>
</dbReference>
<dbReference type="Proteomes" id="UP000241848">
    <property type="component" value="Unassembled WGS sequence"/>
</dbReference>
<keyword evidence="1" id="KW-0812">Transmembrane</keyword>
<dbReference type="Pfam" id="PF02517">
    <property type="entry name" value="Rce1-like"/>
    <property type="match status" value="1"/>
</dbReference>
<evidence type="ECO:0000259" key="2">
    <source>
        <dbReference type="Pfam" id="PF02517"/>
    </source>
</evidence>
<evidence type="ECO:0000313" key="4">
    <source>
        <dbReference type="Proteomes" id="UP000241848"/>
    </source>
</evidence>
<evidence type="ECO:0000256" key="1">
    <source>
        <dbReference type="SAM" id="Phobius"/>
    </source>
</evidence>
<dbReference type="EMBL" id="PXYV01000030">
    <property type="protein sequence ID" value="PSR21640.1"/>
    <property type="molecule type" value="Genomic_DNA"/>
</dbReference>
<name>A0A2T2WHE1_9FIRM</name>
<organism evidence="3 4">
    <name type="scientific">Sulfobacillus acidophilus</name>
    <dbReference type="NCBI Taxonomy" id="53633"/>
    <lineage>
        <taxon>Bacteria</taxon>
        <taxon>Bacillati</taxon>
        <taxon>Bacillota</taxon>
        <taxon>Clostridia</taxon>
        <taxon>Eubacteriales</taxon>
        <taxon>Clostridiales Family XVII. Incertae Sedis</taxon>
        <taxon>Sulfobacillus</taxon>
    </lineage>
</organism>
<keyword evidence="1" id="KW-1133">Transmembrane helix</keyword>
<keyword evidence="3" id="KW-0482">Metalloprotease</keyword>
<comment type="caution">
    <text evidence="3">The sequence shown here is derived from an EMBL/GenBank/DDBJ whole genome shotgun (WGS) entry which is preliminary data.</text>
</comment>
<reference evidence="3 4" key="1">
    <citation type="journal article" date="2014" name="BMC Genomics">
        <title>Comparison of environmental and isolate Sulfobacillus genomes reveals diverse carbon, sulfur, nitrogen, and hydrogen metabolisms.</title>
        <authorList>
            <person name="Justice N.B."/>
            <person name="Norman A."/>
            <person name="Brown C.T."/>
            <person name="Singh A."/>
            <person name="Thomas B.C."/>
            <person name="Banfield J.F."/>
        </authorList>
    </citation>
    <scope>NUCLEOTIDE SEQUENCE [LARGE SCALE GENOMIC DNA]</scope>
    <source>
        <strain evidence="3">AMDSBA3</strain>
    </source>
</reference>
<sequence length="194" mass="21303">MRVLLEHEVAVAFAAGFFSFIAVSLLLGWLHLVDHESVPSRLGAVRFFTTAFLFLPMALVEEFLFRWLAIGQLSRITGLIPAFLFSIVAFVVAHRPNGRLRFTTILNLAIVSVILGLVFLQWGLWVVAAAHAGWNLAEWGLGYAVSGQKTRAVLPSPARREVKDEPFGPEGHAVATVVLLLVLAVLLTTARLHL</sequence>
<feature type="transmembrane region" description="Helical" evidence="1">
    <location>
        <begin position="44"/>
        <end position="67"/>
    </location>
</feature>
<keyword evidence="3" id="KW-0378">Hydrolase</keyword>
<accession>A0A2T2WHE1</accession>
<feature type="transmembrane region" description="Helical" evidence="1">
    <location>
        <begin position="73"/>
        <end position="93"/>
    </location>
</feature>
<feature type="domain" description="CAAX prenyl protease 2/Lysostaphin resistance protein A-like" evidence="2">
    <location>
        <begin position="48"/>
        <end position="136"/>
    </location>
</feature>
<dbReference type="GO" id="GO:0006508">
    <property type="term" value="P:proteolysis"/>
    <property type="evidence" value="ECO:0007669"/>
    <property type="project" value="UniProtKB-KW"/>
</dbReference>
<feature type="transmembrane region" description="Helical" evidence="1">
    <location>
        <begin position="173"/>
        <end position="192"/>
    </location>
</feature>
<proteinExistence type="predicted"/>
<dbReference type="GO" id="GO:0008237">
    <property type="term" value="F:metallopeptidase activity"/>
    <property type="evidence" value="ECO:0007669"/>
    <property type="project" value="UniProtKB-KW"/>
</dbReference>
<feature type="transmembrane region" description="Helical" evidence="1">
    <location>
        <begin position="12"/>
        <end position="32"/>
    </location>
</feature>
<dbReference type="InterPro" id="IPR003675">
    <property type="entry name" value="Rce1/LyrA-like_dom"/>
</dbReference>
<dbReference type="PANTHER" id="PTHR39430">
    <property type="entry name" value="MEMBRANE-ASSOCIATED PROTEASE-RELATED"/>
    <property type="match status" value="1"/>
</dbReference>
<feature type="transmembrane region" description="Helical" evidence="1">
    <location>
        <begin position="105"/>
        <end position="128"/>
    </location>
</feature>
<protein>
    <submittedName>
        <fullName evidence="3">CPBP family intramembrane metalloprotease</fullName>
    </submittedName>
</protein>
<dbReference type="PANTHER" id="PTHR39430:SF1">
    <property type="entry name" value="PROTEASE"/>
    <property type="match status" value="1"/>
</dbReference>
<gene>
    <name evidence="3" type="ORF">C7B45_09995</name>
</gene>
<evidence type="ECO:0000313" key="3">
    <source>
        <dbReference type="EMBL" id="PSR21640.1"/>
    </source>
</evidence>